<gene>
    <name evidence="2" type="ORF">PNAL_LOCUS5776</name>
</gene>
<evidence type="ECO:0000259" key="1">
    <source>
        <dbReference type="Pfam" id="PF12937"/>
    </source>
</evidence>
<reference evidence="2" key="1">
    <citation type="submission" date="2021-07" db="EMBL/GenBank/DDBJ databases">
        <authorList>
            <person name="Branca A.L. A."/>
        </authorList>
    </citation>
    <scope>NUCLEOTIDE SEQUENCE</scope>
</reference>
<feature type="domain" description="F-box" evidence="1">
    <location>
        <begin position="3"/>
        <end position="43"/>
    </location>
</feature>
<organism evidence="2 3">
    <name type="scientific">Penicillium nalgiovense</name>
    <dbReference type="NCBI Taxonomy" id="60175"/>
    <lineage>
        <taxon>Eukaryota</taxon>
        <taxon>Fungi</taxon>
        <taxon>Dikarya</taxon>
        <taxon>Ascomycota</taxon>
        <taxon>Pezizomycotina</taxon>
        <taxon>Eurotiomycetes</taxon>
        <taxon>Eurotiomycetidae</taxon>
        <taxon>Eurotiales</taxon>
        <taxon>Aspergillaceae</taxon>
        <taxon>Penicillium</taxon>
    </lineage>
</organism>
<dbReference type="AlphaFoldDB" id="A0A9W4HSA9"/>
<sequence length="275" mass="31433">MAASLPLELLLEIAKLLRIDGGSLVPCTHVCRYWRAAFEPLVYANLAVYSDCYHKEKGPRGISLTHLQKLTSGSRAIRRNWIRTLEFDMIIPCKLLDWTTRQNENYSTNNQVRQGNDIAFQTAIFDLFQTLHSWNQRCRLSLHLGRRVSRDNKWPIMEPEASHFPTASASHSVDYAGRHLVGPHRARFVKNMTERYLMHVRCIDKLFFLNRIGINPLGTIIIRSGLGQCRLSSNTVQPSLNRSWISMNGSVRITYSIYKDVEHHCLPCGAISLAA</sequence>
<dbReference type="InterPro" id="IPR036047">
    <property type="entry name" value="F-box-like_dom_sf"/>
</dbReference>
<comment type="caution">
    <text evidence="2">The sequence shown here is derived from an EMBL/GenBank/DDBJ whole genome shotgun (WGS) entry which is preliminary data.</text>
</comment>
<dbReference type="OrthoDB" id="4802432at2759"/>
<evidence type="ECO:0000313" key="3">
    <source>
        <dbReference type="Proteomes" id="UP001153461"/>
    </source>
</evidence>
<protein>
    <recommendedName>
        <fullName evidence="1">F-box domain-containing protein</fullName>
    </recommendedName>
</protein>
<proteinExistence type="predicted"/>
<accession>A0A9W4HSA9</accession>
<dbReference type="CDD" id="cd09917">
    <property type="entry name" value="F-box_SF"/>
    <property type="match status" value="1"/>
</dbReference>
<dbReference type="Pfam" id="PF12937">
    <property type="entry name" value="F-box-like"/>
    <property type="match status" value="1"/>
</dbReference>
<dbReference type="Proteomes" id="UP001153461">
    <property type="component" value="Unassembled WGS sequence"/>
</dbReference>
<evidence type="ECO:0000313" key="2">
    <source>
        <dbReference type="EMBL" id="CAG8139425.1"/>
    </source>
</evidence>
<dbReference type="SUPFAM" id="SSF81383">
    <property type="entry name" value="F-box domain"/>
    <property type="match status" value="1"/>
</dbReference>
<dbReference type="EMBL" id="CAJVNV010000277">
    <property type="protein sequence ID" value="CAG8139425.1"/>
    <property type="molecule type" value="Genomic_DNA"/>
</dbReference>
<dbReference type="InterPro" id="IPR001810">
    <property type="entry name" value="F-box_dom"/>
</dbReference>
<name>A0A9W4HSA9_PENNA</name>
<dbReference type="Gene3D" id="1.20.1280.50">
    <property type="match status" value="1"/>
</dbReference>